<protein>
    <submittedName>
        <fullName evidence="1">Uncharacterized protein</fullName>
    </submittedName>
</protein>
<evidence type="ECO:0000313" key="1">
    <source>
        <dbReference type="EMBL" id="KAI0511951.1"/>
    </source>
</evidence>
<gene>
    <name evidence="1" type="ORF">KFK09_012585</name>
</gene>
<keyword evidence="2" id="KW-1185">Reference proteome</keyword>
<sequence>MGIKTYMVYSRKCILVYKRDMALTVIFISRKKQTKEVMILNIVLFHTHEREKKKNKRNL</sequence>
<name>A0A8T3BJC8_DENNO</name>
<comment type="caution">
    <text evidence="1">The sequence shown here is derived from an EMBL/GenBank/DDBJ whole genome shotgun (WGS) entry which is preliminary data.</text>
</comment>
<dbReference type="Proteomes" id="UP000829196">
    <property type="component" value="Unassembled WGS sequence"/>
</dbReference>
<accession>A0A8T3BJC8</accession>
<reference evidence="1" key="1">
    <citation type="journal article" date="2022" name="Front. Genet.">
        <title>Chromosome-Scale Assembly of the Dendrobium nobile Genome Provides Insights Into the Molecular Mechanism of the Biosynthesis of the Medicinal Active Ingredient of Dendrobium.</title>
        <authorList>
            <person name="Xu Q."/>
            <person name="Niu S.-C."/>
            <person name="Li K.-L."/>
            <person name="Zheng P.-J."/>
            <person name="Zhang X.-J."/>
            <person name="Jia Y."/>
            <person name="Liu Y."/>
            <person name="Niu Y.-X."/>
            <person name="Yu L.-H."/>
            <person name="Chen D.-F."/>
            <person name="Zhang G.-Q."/>
        </authorList>
    </citation>
    <scope>NUCLEOTIDE SEQUENCE</scope>
    <source>
        <tissue evidence="1">Leaf</tissue>
    </source>
</reference>
<dbReference type="EMBL" id="JAGYWB010000009">
    <property type="protein sequence ID" value="KAI0511951.1"/>
    <property type="molecule type" value="Genomic_DNA"/>
</dbReference>
<evidence type="ECO:0000313" key="2">
    <source>
        <dbReference type="Proteomes" id="UP000829196"/>
    </source>
</evidence>
<organism evidence="1 2">
    <name type="scientific">Dendrobium nobile</name>
    <name type="common">Orchid</name>
    <dbReference type="NCBI Taxonomy" id="94219"/>
    <lineage>
        <taxon>Eukaryota</taxon>
        <taxon>Viridiplantae</taxon>
        <taxon>Streptophyta</taxon>
        <taxon>Embryophyta</taxon>
        <taxon>Tracheophyta</taxon>
        <taxon>Spermatophyta</taxon>
        <taxon>Magnoliopsida</taxon>
        <taxon>Liliopsida</taxon>
        <taxon>Asparagales</taxon>
        <taxon>Orchidaceae</taxon>
        <taxon>Epidendroideae</taxon>
        <taxon>Malaxideae</taxon>
        <taxon>Dendrobiinae</taxon>
        <taxon>Dendrobium</taxon>
    </lineage>
</organism>
<dbReference type="AlphaFoldDB" id="A0A8T3BJC8"/>
<proteinExistence type="predicted"/>